<dbReference type="InterPro" id="IPR007880">
    <property type="entry name" value="Spiralin"/>
</dbReference>
<evidence type="ECO:0008006" key="4">
    <source>
        <dbReference type="Google" id="ProtNLM"/>
    </source>
</evidence>
<organism evidence="2 3">
    <name type="scientific">Spiroplasma sabaudiense Ar-1343</name>
    <dbReference type="NCBI Taxonomy" id="1276257"/>
    <lineage>
        <taxon>Bacteria</taxon>
        <taxon>Bacillati</taxon>
        <taxon>Mycoplasmatota</taxon>
        <taxon>Mollicutes</taxon>
        <taxon>Entomoplasmatales</taxon>
        <taxon>Spiroplasmataceae</taxon>
        <taxon>Spiroplasma</taxon>
    </lineage>
</organism>
<dbReference type="HOGENOM" id="CLU_1401694_0_0_14"/>
<sequence length="200" mass="20868">MKKLLGLLAAFGLTASASTAVIACDNGDKPEANKKVSVNLTVTLEEGKTEAEAKTKIEALSIKASGLETEKEAKSEAAAIAAVEGLEEVKSATKKVAAKDDAVVFDITVEVEFTVEKPEVKLVDIKDVTVVVEIGDDKDAVEGKILAEIIKLEGAEKATKADFTFTLKGEAVEASEKIVVTAAEASTLITGSFEITAPAE</sequence>
<keyword evidence="1" id="KW-0732">Signal</keyword>
<feature type="signal peptide" evidence="1">
    <location>
        <begin position="1"/>
        <end position="23"/>
    </location>
</feature>
<dbReference type="PROSITE" id="PS51257">
    <property type="entry name" value="PROKAR_LIPOPROTEIN"/>
    <property type="match status" value="1"/>
</dbReference>
<protein>
    <recommendedName>
        <fullName evidence="4">Lipoprotein</fullName>
    </recommendedName>
</protein>
<dbReference type="EMBL" id="CP006934">
    <property type="protein sequence ID" value="AHI53948.1"/>
    <property type="molecule type" value="Genomic_DNA"/>
</dbReference>
<proteinExistence type="predicted"/>
<name>W6A9U5_9MOLU</name>
<dbReference type="InterPro" id="IPR054816">
    <property type="entry name" value="Lipoprotein_mollicutes-type_CS"/>
</dbReference>
<dbReference type="Proteomes" id="UP000019265">
    <property type="component" value="Chromosome"/>
</dbReference>
<reference evidence="2 3" key="1">
    <citation type="journal article" date="2014" name="Genome Biol. Evol.">
        <title>Molecular evolution of the substrate utilization strategies and putative virulence factors in mosquito-associated Spiroplasma species.</title>
        <authorList>
            <person name="Chang T.H."/>
            <person name="Lo W.S."/>
            <person name="Ku C."/>
            <person name="Chen L.L."/>
            <person name="Kuo C.H."/>
        </authorList>
    </citation>
    <scope>NUCLEOTIDE SEQUENCE [LARGE SCALE GENOMIC DNA]</scope>
    <source>
        <strain evidence="2">Ar-1343</strain>
    </source>
</reference>
<feature type="chain" id="PRO_5004877246" description="Lipoprotein" evidence="1">
    <location>
        <begin position="24"/>
        <end position="200"/>
    </location>
</feature>
<dbReference type="Pfam" id="PF05215">
    <property type="entry name" value="Spiralin"/>
    <property type="match status" value="1"/>
</dbReference>
<dbReference type="PATRIC" id="fig|1276257.3.peg.553"/>
<accession>W6A9U5</accession>
<evidence type="ECO:0000313" key="3">
    <source>
        <dbReference type="Proteomes" id="UP000019265"/>
    </source>
</evidence>
<keyword evidence="3" id="KW-1185">Reference proteome</keyword>
<dbReference type="STRING" id="1276257.SSABA_v1c05410"/>
<gene>
    <name evidence="2" type="ORF">SSABA_v1c05410</name>
</gene>
<evidence type="ECO:0000256" key="1">
    <source>
        <dbReference type="SAM" id="SignalP"/>
    </source>
</evidence>
<dbReference type="KEGG" id="ssab:SSABA_v1c05410"/>
<dbReference type="GO" id="GO:0016020">
    <property type="term" value="C:membrane"/>
    <property type="evidence" value="ECO:0007669"/>
    <property type="project" value="InterPro"/>
</dbReference>
<evidence type="ECO:0000313" key="2">
    <source>
        <dbReference type="EMBL" id="AHI53948.1"/>
    </source>
</evidence>
<dbReference type="RefSeq" id="WP_025251086.1">
    <property type="nucleotide sequence ID" value="NZ_CP006934.1"/>
</dbReference>
<dbReference type="NCBIfam" id="NF038029">
    <property type="entry name" value="LP_plasma"/>
    <property type="match status" value="1"/>
</dbReference>
<dbReference type="AlphaFoldDB" id="W6A9U5"/>